<reference evidence="4 5" key="1">
    <citation type="submission" date="2019-07" db="EMBL/GenBank/DDBJ databases">
        <title>Draft genome assembly of a fouling barnacle, Amphibalanus amphitrite (Darwin, 1854): The first reference genome for Thecostraca.</title>
        <authorList>
            <person name="Kim W."/>
        </authorList>
    </citation>
    <scope>NUCLEOTIDE SEQUENCE [LARGE SCALE GENOMIC DNA]</scope>
    <source>
        <strain evidence="4">SNU_AA5</strain>
        <tissue evidence="4">Soma without cirri and trophi</tissue>
    </source>
</reference>
<dbReference type="OrthoDB" id="6381169at2759"/>
<gene>
    <name evidence="4" type="ORF">FJT64_007286</name>
</gene>
<keyword evidence="4" id="KW-0548">Nucleotidyltransferase</keyword>
<organism evidence="4 5">
    <name type="scientific">Amphibalanus amphitrite</name>
    <name type="common">Striped barnacle</name>
    <name type="synonym">Balanus amphitrite</name>
    <dbReference type="NCBI Taxonomy" id="1232801"/>
    <lineage>
        <taxon>Eukaryota</taxon>
        <taxon>Metazoa</taxon>
        <taxon>Ecdysozoa</taxon>
        <taxon>Arthropoda</taxon>
        <taxon>Crustacea</taxon>
        <taxon>Multicrustacea</taxon>
        <taxon>Cirripedia</taxon>
        <taxon>Thoracica</taxon>
        <taxon>Thoracicalcarea</taxon>
        <taxon>Balanomorpha</taxon>
        <taxon>Balanoidea</taxon>
        <taxon>Balanidae</taxon>
        <taxon>Amphibalaninae</taxon>
        <taxon>Amphibalanus</taxon>
    </lineage>
</organism>
<dbReference type="SUPFAM" id="SSF56672">
    <property type="entry name" value="DNA/RNA polymerases"/>
    <property type="match status" value="1"/>
</dbReference>
<dbReference type="PROSITE" id="PS50879">
    <property type="entry name" value="RNASE_H_1"/>
    <property type="match status" value="1"/>
</dbReference>
<keyword evidence="5" id="KW-1185">Reference proteome</keyword>
<dbReference type="InterPro" id="IPR002156">
    <property type="entry name" value="RNaseH_domain"/>
</dbReference>
<sequence length="686" mass="76381">MDAMEAKPTKRTVLVAVDMTAAYDRVNKTSLLYKMTDMDVPPCMMRWIRNFLADRRARVAWDETASAEVKMREGLPQGGVISPLLWLCYINDLAPVLRRHDVQIGMYADDLIIYASDSSVPTAQAKVQAAMDEVEEWAYAWNMTISATKTKTILFTSNVHEVNSKKKVDICLGDTTIQQTSEVTVLGVVFDTQLSFTQHVQQLKGKLAKRLQVTKALAGTTWGCSSVTLRRMYCQFIQPVALYGSAAYMSLSRKTNREKMDQVAAAGARIITGCPAGTRTRVVMAEANIRSISSLAEEQGAILRERVIRLPDNVPARQTVTRKMKKRLVNRQTWREEATKIAKEALLEETEREAMSLQPRPPWLSMGKGRISFHTESGDTTSRHDPPERRRAAAERVLESLPPTDSTYYTDGSTEKGFGVGGGGVVRIEQGRGNATWSVPAGKWSSSYRAEQVAFLAAVRDAAGAPKEVKTTRLCTDSLSLVTFLKQGTRGPAPETLTEIWTGLNHLSRRKVNVQIVWIPGHANIAGNEQADQAANTGRTLPQETAKIDLPSAKVAIRGVCWKKWSGTYHTTVPPEHTHRRATDGRCLKYESEWARRDQVLLHQLRANRCPLLQATLARWNRPDTDGLCPECGVPEDTEHVVCECPKYQAARSALLGHTPTLTVLQEDPDAVLRFFRRTGLLPEAR</sequence>
<dbReference type="GO" id="GO:0004523">
    <property type="term" value="F:RNA-DNA hybrid ribonuclease activity"/>
    <property type="evidence" value="ECO:0007669"/>
    <property type="project" value="InterPro"/>
</dbReference>
<dbReference type="Proteomes" id="UP000440578">
    <property type="component" value="Unassembled WGS sequence"/>
</dbReference>
<dbReference type="PROSITE" id="PS50878">
    <property type="entry name" value="RT_POL"/>
    <property type="match status" value="1"/>
</dbReference>
<dbReference type="PANTHER" id="PTHR33332">
    <property type="entry name" value="REVERSE TRANSCRIPTASE DOMAIN-CONTAINING PROTEIN"/>
    <property type="match status" value="1"/>
</dbReference>
<comment type="caution">
    <text evidence="4">The sequence shown here is derived from an EMBL/GenBank/DDBJ whole genome shotgun (WGS) entry which is preliminary data.</text>
</comment>
<keyword evidence="4" id="KW-0695">RNA-directed DNA polymerase</keyword>
<dbReference type="Pfam" id="PF00078">
    <property type="entry name" value="RVT_1"/>
    <property type="match status" value="1"/>
</dbReference>
<dbReference type="GO" id="GO:0003676">
    <property type="term" value="F:nucleic acid binding"/>
    <property type="evidence" value="ECO:0007669"/>
    <property type="project" value="InterPro"/>
</dbReference>
<dbReference type="SUPFAM" id="SSF53098">
    <property type="entry name" value="Ribonuclease H-like"/>
    <property type="match status" value="1"/>
</dbReference>
<feature type="domain" description="RNase H type-1" evidence="3">
    <location>
        <begin position="402"/>
        <end position="540"/>
    </location>
</feature>
<dbReference type="CDD" id="cd09276">
    <property type="entry name" value="Rnase_HI_RT_non_LTR"/>
    <property type="match status" value="1"/>
</dbReference>
<evidence type="ECO:0000256" key="1">
    <source>
        <dbReference type="SAM" id="MobiDB-lite"/>
    </source>
</evidence>
<evidence type="ECO:0000313" key="5">
    <source>
        <dbReference type="Proteomes" id="UP000440578"/>
    </source>
</evidence>
<dbReference type="AlphaFoldDB" id="A0A6A4VND9"/>
<keyword evidence="4" id="KW-0808">Transferase</keyword>
<feature type="region of interest" description="Disordered" evidence="1">
    <location>
        <begin position="352"/>
        <end position="393"/>
    </location>
</feature>
<protein>
    <submittedName>
        <fullName evidence="4">RNA-directed DNA polymerase from mobile element jockey</fullName>
    </submittedName>
</protein>
<accession>A0A6A4VND9</accession>
<dbReference type="Pfam" id="PF00075">
    <property type="entry name" value="RNase_H"/>
    <property type="match status" value="1"/>
</dbReference>
<feature type="domain" description="Reverse transcriptase" evidence="2">
    <location>
        <begin position="1"/>
        <end position="190"/>
    </location>
</feature>
<dbReference type="EMBL" id="VIIS01001636">
    <property type="protein sequence ID" value="KAF0295153.1"/>
    <property type="molecule type" value="Genomic_DNA"/>
</dbReference>
<evidence type="ECO:0000259" key="3">
    <source>
        <dbReference type="PROSITE" id="PS50879"/>
    </source>
</evidence>
<evidence type="ECO:0000313" key="4">
    <source>
        <dbReference type="EMBL" id="KAF0295153.1"/>
    </source>
</evidence>
<dbReference type="InterPro" id="IPR000477">
    <property type="entry name" value="RT_dom"/>
</dbReference>
<dbReference type="InterPro" id="IPR036397">
    <property type="entry name" value="RNaseH_sf"/>
</dbReference>
<dbReference type="InterPro" id="IPR012337">
    <property type="entry name" value="RNaseH-like_sf"/>
</dbReference>
<dbReference type="Gene3D" id="3.30.420.10">
    <property type="entry name" value="Ribonuclease H-like superfamily/Ribonuclease H"/>
    <property type="match status" value="1"/>
</dbReference>
<feature type="compositionally biased region" description="Basic and acidic residues" evidence="1">
    <location>
        <begin position="381"/>
        <end position="393"/>
    </location>
</feature>
<proteinExistence type="predicted"/>
<name>A0A6A4VND9_AMPAM</name>
<dbReference type="InterPro" id="IPR043502">
    <property type="entry name" value="DNA/RNA_pol_sf"/>
</dbReference>
<dbReference type="GO" id="GO:0003964">
    <property type="term" value="F:RNA-directed DNA polymerase activity"/>
    <property type="evidence" value="ECO:0007669"/>
    <property type="project" value="UniProtKB-KW"/>
</dbReference>
<evidence type="ECO:0000259" key="2">
    <source>
        <dbReference type="PROSITE" id="PS50878"/>
    </source>
</evidence>
<dbReference type="GO" id="GO:0042575">
    <property type="term" value="C:DNA polymerase complex"/>
    <property type="evidence" value="ECO:0007669"/>
    <property type="project" value="UniProtKB-ARBA"/>
</dbReference>